<protein>
    <recommendedName>
        <fullName evidence="6">Clathrin light chain</fullName>
    </recommendedName>
</protein>
<dbReference type="GO" id="GO:0006886">
    <property type="term" value="P:intracellular protein transport"/>
    <property type="evidence" value="ECO:0007669"/>
    <property type="project" value="InterPro"/>
</dbReference>
<dbReference type="GO" id="GO:0016192">
    <property type="term" value="P:vesicle-mediated transport"/>
    <property type="evidence" value="ECO:0007669"/>
    <property type="project" value="InterPro"/>
</dbReference>
<keyword evidence="4 6" id="KW-0168">Coated pit</keyword>
<dbReference type="InterPro" id="IPR000996">
    <property type="entry name" value="Clathrin_L-chain"/>
</dbReference>
<dbReference type="GO" id="GO:0030130">
    <property type="term" value="C:clathrin coat of trans-Golgi network vesicle"/>
    <property type="evidence" value="ECO:0007669"/>
    <property type="project" value="InterPro"/>
</dbReference>
<dbReference type="AlphaFoldDB" id="A0A8S1MET3"/>
<comment type="function">
    <text evidence="6">Clathrin is the major protein of the polyhedral coat of coated pits and vesicles.</text>
</comment>
<evidence type="ECO:0000256" key="4">
    <source>
        <dbReference type="ARBA" id="ARBA00023176"/>
    </source>
</evidence>
<evidence type="ECO:0000256" key="1">
    <source>
        <dbReference type="ARBA" id="ARBA00004180"/>
    </source>
</evidence>
<sequence>MMDEFFEDVQTSDQPSDIQNRQQNGIQEDQYAVFDAFAEEATIQPIMINAYVSPQQQQRKDKLRILEDERLAQIREKDQQERLLKQQKKQKGQEFLQEFKKQQEVDIQQRSNQNRQKQEIWFENQKNHNQYKNSWDQISSNIALKDGEYPGQKDVTKMRQAILNKRSDLIK</sequence>
<evidence type="ECO:0000313" key="8">
    <source>
        <dbReference type="EMBL" id="CAD8078927.1"/>
    </source>
</evidence>
<proteinExistence type="inferred from homology"/>
<keyword evidence="9" id="KW-1185">Reference proteome</keyword>
<name>A0A8S1MET3_9CILI</name>
<feature type="compositionally biased region" description="Polar residues" evidence="7">
    <location>
        <begin position="9"/>
        <end position="25"/>
    </location>
</feature>
<comment type="similarity">
    <text evidence="2 6">Belongs to the clathrin light chain family.</text>
</comment>
<evidence type="ECO:0000256" key="2">
    <source>
        <dbReference type="ARBA" id="ARBA00005263"/>
    </source>
</evidence>
<dbReference type="GO" id="GO:0030132">
    <property type="term" value="C:clathrin coat of coated pit"/>
    <property type="evidence" value="ECO:0007669"/>
    <property type="project" value="InterPro"/>
</dbReference>
<gene>
    <name evidence="8" type="ORF">PSON_ATCC_30995.1.T0380195</name>
</gene>
<organism evidence="8 9">
    <name type="scientific">Paramecium sonneborni</name>
    <dbReference type="NCBI Taxonomy" id="65129"/>
    <lineage>
        <taxon>Eukaryota</taxon>
        <taxon>Sar</taxon>
        <taxon>Alveolata</taxon>
        <taxon>Ciliophora</taxon>
        <taxon>Intramacronucleata</taxon>
        <taxon>Oligohymenophorea</taxon>
        <taxon>Peniculida</taxon>
        <taxon>Parameciidae</taxon>
        <taxon>Paramecium</taxon>
    </lineage>
</organism>
<keyword evidence="5 6" id="KW-0968">Cytoplasmic vesicle</keyword>
<dbReference type="Proteomes" id="UP000692954">
    <property type="component" value="Unassembled WGS sequence"/>
</dbReference>
<keyword evidence="3 6" id="KW-0472">Membrane</keyword>
<feature type="region of interest" description="Disordered" evidence="7">
    <location>
        <begin position="1"/>
        <end position="25"/>
    </location>
</feature>
<dbReference type="Pfam" id="PF01086">
    <property type="entry name" value="Clathrin_lg_ch"/>
    <property type="match status" value="1"/>
</dbReference>
<dbReference type="EMBL" id="CAJJDN010000038">
    <property type="protein sequence ID" value="CAD8078927.1"/>
    <property type="molecule type" value="Genomic_DNA"/>
</dbReference>
<evidence type="ECO:0000256" key="6">
    <source>
        <dbReference type="RuleBase" id="RU363137"/>
    </source>
</evidence>
<evidence type="ECO:0000256" key="7">
    <source>
        <dbReference type="SAM" id="MobiDB-lite"/>
    </source>
</evidence>
<accession>A0A8S1MET3</accession>
<comment type="caution">
    <text evidence="8">The sequence shown here is derived from an EMBL/GenBank/DDBJ whole genome shotgun (WGS) entry which is preliminary data.</text>
</comment>
<evidence type="ECO:0000256" key="5">
    <source>
        <dbReference type="ARBA" id="ARBA00023329"/>
    </source>
</evidence>
<dbReference type="OrthoDB" id="302617at2759"/>
<comment type="subcellular location">
    <subcellularLocation>
        <location evidence="1 6">Cytoplasmic vesicle membrane</location>
        <topology evidence="1 6">Peripheral membrane protein</topology>
        <orientation evidence="1 6">Cytoplasmic side</orientation>
    </subcellularLocation>
    <subcellularLocation>
        <location evidence="6">Membrane</location>
        <location evidence="6">Coated pit</location>
        <topology evidence="6">Peripheral membrane protein</topology>
        <orientation evidence="6">Cytoplasmic side</orientation>
    </subcellularLocation>
    <text evidence="6">Cytoplasmic face of coated pits and vesicles.</text>
</comment>
<evidence type="ECO:0000256" key="3">
    <source>
        <dbReference type="ARBA" id="ARBA00023136"/>
    </source>
</evidence>
<evidence type="ECO:0000313" key="9">
    <source>
        <dbReference type="Proteomes" id="UP000692954"/>
    </source>
</evidence>
<reference evidence="8" key="1">
    <citation type="submission" date="2021-01" db="EMBL/GenBank/DDBJ databases">
        <authorList>
            <consortium name="Genoscope - CEA"/>
            <person name="William W."/>
        </authorList>
    </citation>
    <scope>NUCLEOTIDE SEQUENCE</scope>
</reference>
<dbReference type="GO" id="GO:0005198">
    <property type="term" value="F:structural molecule activity"/>
    <property type="evidence" value="ECO:0007669"/>
    <property type="project" value="InterPro"/>
</dbReference>